<dbReference type="InterPro" id="IPR040198">
    <property type="entry name" value="Fido_containing"/>
</dbReference>
<evidence type="ECO:0000259" key="3">
    <source>
        <dbReference type="PROSITE" id="PS51459"/>
    </source>
</evidence>
<dbReference type="PROSITE" id="PS51459">
    <property type="entry name" value="FIDO"/>
    <property type="match status" value="1"/>
</dbReference>
<gene>
    <name evidence="4" type="ORF">FBY41_3445</name>
</gene>
<dbReference type="PANTHER" id="PTHR13504:SF38">
    <property type="entry name" value="FIDO DOMAIN-CONTAINING PROTEIN"/>
    <property type="match status" value="1"/>
</dbReference>
<evidence type="ECO:0000256" key="1">
    <source>
        <dbReference type="PIRSR" id="PIRSR640198-1"/>
    </source>
</evidence>
<comment type="caution">
    <text evidence="4">The sequence shown here is derived from an EMBL/GenBank/DDBJ whole genome shotgun (WGS) entry which is preliminary data.</text>
</comment>
<dbReference type="InterPro" id="IPR000835">
    <property type="entry name" value="HTH_MarR-typ"/>
</dbReference>
<feature type="active site" evidence="1">
    <location>
        <position position="223"/>
    </location>
</feature>
<accession>A0A543HID8</accession>
<dbReference type="Gene3D" id="1.10.3290.10">
    <property type="entry name" value="Fido-like domain"/>
    <property type="match status" value="1"/>
</dbReference>
<keyword evidence="2" id="KW-0067">ATP-binding</keyword>
<dbReference type="GO" id="GO:0003700">
    <property type="term" value="F:DNA-binding transcription factor activity"/>
    <property type="evidence" value="ECO:0007669"/>
    <property type="project" value="InterPro"/>
</dbReference>
<evidence type="ECO:0000256" key="2">
    <source>
        <dbReference type="PIRSR" id="PIRSR640198-2"/>
    </source>
</evidence>
<evidence type="ECO:0000313" key="4">
    <source>
        <dbReference type="EMBL" id="TQM58088.1"/>
    </source>
</evidence>
<evidence type="ECO:0000313" key="5">
    <source>
        <dbReference type="Proteomes" id="UP000316747"/>
    </source>
</evidence>
<dbReference type="InterPro" id="IPR036390">
    <property type="entry name" value="WH_DNA-bd_sf"/>
</dbReference>
<dbReference type="Pfam" id="PF12802">
    <property type="entry name" value="MarR_2"/>
    <property type="match status" value="1"/>
</dbReference>
<sequence length="396" mass="41782">MAPVNWPALGSVTVPWQPVEGLFDLSRRALRTTPRTYAAALVPPVADVALVLGGDLAADLDDATRLLAAFDAGGAGEIAPFASVLLRSESAASSQIENLTSSARALAEAEIGEGSRANAAVILANVRTMQAALDLAGRLDESAVLAMHRALMSQQSVHAAGAWREQQVWVGGSPLHPGDAHYVPPLATDVPALMADLVTFMDRDDLPPLAHAALAHAQFETIHPFTDGNGRTGRALLHSVLLHTGAIHRVTVPISAGLLALRDDYFAALTAYRAGDAEPILRCVAEAARSGTHIGERLVGTLREVREEWAGRLTARAGSASWSLLDLLLRQPVVTARVVVRELGVTAPTAQSALQRLVADGILLESTGHRRNRVYRAADVLSALDAYAAGLGRRLG</sequence>
<dbReference type="PANTHER" id="PTHR13504">
    <property type="entry name" value="FIDO DOMAIN-CONTAINING PROTEIN DDB_G0283145"/>
    <property type="match status" value="1"/>
</dbReference>
<feature type="domain" description="Fido" evidence="3">
    <location>
        <begin position="139"/>
        <end position="286"/>
    </location>
</feature>
<name>A0A543HID8_9MICO</name>
<organism evidence="4 5">
    <name type="scientific">Humibacillus xanthopallidus</name>
    <dbReference type="NCBI Taxonomy" id="412689"/>
    <lineage>
        <taxon>Bacteria</taxon>
        <taxon>Bacillati</taxon>
        <taxon>Actinomycetota</taxon>
        <taxon>Actinomycetes</taxon>
        <taxon>Micrococcales</taxon>
        <taxon>Intrasporangiaceae</taxon>
        <taxon>Humibacillus</taxon>
    </lineage>
</organism>
<proteinExistence type="predicted"/>
<keyword evidence="2" id="KW-0547">Nucleotide-binding</keyword>
<dbReference type="InterPro" id="IPR003812">
    <property type="entry name" value="Fido"/>
</dbReference>
<dbReference type="SUPFAM" id="SSF46785">
    <property type="entry name" value="Winged helix' DNA-binding domain"/>
    <property type="match status" value="1"/>
</dbReference>
<reference evidence="4 5" key="1">
    <citation type="submission" date="2019-06" db="EMBL/GenBank/DDBJ databases">
        <title>Genome sequencing of plant associated microbes to promote plant fitness in Sorghum bicolor and Oryza sativa.</title>
        <authorList>
            <person name="Coleman-Derr D."/>
        </authorList>
    </citation>
    <scope>NUCLEOTIDE SEQUENCE [LARGE SCALE GENOMIC DNA]</scope>
    <source>
        <strain evidence="4 5">KV-663</strain>
    </source>
</reference>
<dbReference type="GO" id="GO:0005524">
    <property type="term" value="F:ATP binding"/>
    <property type="evidence" value="ECO:0007669"/>
    <property type="project" value="UniProtKB-KW"/>
</dbReference>
<dbReference type="RefSeq" id="WP_141845469.1">
    <property type="nucleotide sequence ID" value="NZ_VFPM01000003.1"/>
</dbReference>
<dbReference type="InterPro" id="IPR036597">
    <property type="entry name" value="Fido-like_dom_sf"/>
</dbReference>
<keyword evidence="5" id="KW-1185">Reference proteome</keyword>
<feature type="binding site" evidence="2">
    <location>
        <begin position="227"/>
        <end position="234"/>
    </location>
    <ligand>
        <name>ATP</name>
        <dbReference type="ChEBI" id="CHEBI:30616"/>
    </ligand>
</feature>
<dbReference type="OrthoDB" id="9813719at2"/>
<dbReference type="Pfam" id="PF02661">
    <property type="entry name" value="Fic"/>
    <property type="match status" value="1"/>
</dbReference>
<dbReference type="Proteomes" id="UP000316747">
    <property type="component" value="Unassembled WGS sequence"/>
</dbReference>
<dbReference type="EMBL" id="VFPM01000003">
    <property type="protein sequence ID" value="TQM58088.1"/>
    <property type="molecule type" value="Genomic_DNA"/>
</dbReference>
<dbReference type="SUPFAM" id="SSF140931">
    <property type="entry name" value="Fic-like"/>
    <property type="match status" value="1"/>
</dbReference>
<protein>
    <submittedName>
        <fullName evidence="4">Fic family protein</fullName>
    </submittedName>
</protein>
<dbReference type="AlphaFoldDB" id="A0A543HID8"/>